<accession>A0ACC2BDB7</accession>
<gene>
    <name evidence="1" type="ORF">O6H91_16G066200</name>
</gene>
<dbReference type="Proteomes" id="UP001162992">
    <property type="component" value="Chromosome 16"/>
</dbReference>
<protein>
    <submittedName>
        <fullName evidence="1">Uncharacterized protein</fullName>
    </submittedName>
</protein>
<evidence type="ECO:0000313" key="2">
    <source>
        <dbReference type="Proteomes" id="UP001162992"/>
    </source>
</evidence>
<evidence type="ECO:0000313" key="1">
    <source>
        <dbReference type="EMBL" id="KAJ7527680.1"/>
    </source>
</evidence>
<comment type="caution">
    <text evidence="1">The sequence shown here is derived from an EMBL/GenBank/DDBJ whole genome shotgun (WGS) entry which is preliminary data.</text>
</comment>
<dbReference type="EMBL" id="CM055107">
    <property type="protein sequence ID" value="KAJ7527680.1"/>
    <property type="molecule type" value="Genomic_DNA"/>
</dbReference>
<organism evidence="1 2">
    <name type="scientific">Diphasiastrum complanatum</name>
    <name type="common">Issler's clubmoss</name>
    <name type="synonym">Lycopodium complanatum</name>
    <dbReference type="NCBI Taxonomy" id="34168"/>
    <lineage>
        <taxon>Eukaryota</taxon>
        <taxon>Viridiplantae</taxon>
        <taxon>Streptophyta</taxon>
        <taxon>Embryophyta</taxon>
        <taxon>Tracheophyta</taxon>
        <taxon>Lycopodiopsida</taxon>
        <taxon>Lycopodiales</taxon>
        <taxon>Lycopodiaceae</taxon>
        <taxon>Lycopodioideae</taxon>
        <taxon>Diphasiastrum</taxon>
    </lineage>
</organism>
<name>A0ACC2BDB7_DIPCM</name>
<sequence>MDVQFVIIRYDMSRKLILMWRLFWESKRQTRLLLLLSDMARPSETAFANPECPFCHLVRGDSTGRTPAILFRDDLLMAFQDRNPAAYRHYLVVPVDHIRDLNELRRDEQHYVLVKRMLELGESLLQRDAPDAERYRFGFHKPPFNSVSHLHLHCLALPYNSWWRRMKYSSLGLWGGFVSADNLLQKCSTGEAIKWQEYEQSK</sequence>
<reference evidence="2" key="1">
    <citation type="journal article" date="2024" name="Proc. Natl. Acad. Sci. U.S.A.">
        <title>Extraordinary preservation of gene collinearity over three hundred million years revealed in homosporous lycophytes.</title>
        <authorList>
            <person name="Li C."/>
            <person name="Wickell D."/>
            <person name="Kuo L.Y."/>
            <person name="Chen X."/>
            <person name="Nie B."/>
            <person name="Liao X."/>
            <person name="Peng D."/>
            <person name="Ji J."/>
            <person name="Jenkins J."/>
            <person name="Williams M."/>
            <person name="Shu S."/>
            <person name="Plott C."/>
            <person name="Barry K."/>
            <person name="Rajasekar S."/>
            <person name="Grimwood J."/>
            <person name="Han X."/>
            <person name="Sun S."/>
            <person name="Hou Z."/>
            <person name="He W."/>
            <person name="Dai G."/>
            <person name="Sun C."/>
            <person name="Schmutz J."/>
            <person name="Leebens-Mack J.H."/>
            <person name="Li F.W."/>
            <person name="Wang L."/>
        </authorList>
    </citation>
    <scope>NUCLEOTIDE SEQUENCE [LARGE SCALE GENOMIC DNA]</scope>
    <source>
        <strain evidence="2">cv. PW_Plant_1</strain>
    </source>
</reference>
<keyword evidence="2" id="KW-1185">Reference proteome</keyword>
<proteinExistence type="predicted"/>